<keyword evidence="3" id="KW-1185">Reference proteome</keyword>
<proteinExistence type="predicted"/>
<dbReference type="AlphaFoldDB" id="A0A095DH54"/>
<dbReference type="GeneID" id="88182039"/>
<protein>
    <submittedName>
        <fullName evidence="2">Uncharacterized protein</fullName>
    </submittedName>
</protein>
<dbReference type="PANTHER" id="PTHR34724:SF2">
    <property type="entry name" value="OS12G0596101 PROTEIN"/>
    <property type="match status" value="1"/>
</dbReference>
<sequence length="72" mass="7759">MCKQVTCPNDGKPTWWGCGKHVEQALASIPPSDRCDCPHEPASIPGMYEVKKNGPPEGVQLRVGRAGADVEK</sequence>
<dbReference type="OMA" id="EDRCTCE"/>
<dbReference type="Proteomes" id="UP000029445">
    <property type="component" value="Chromosome 9"/>
</dbReference>
<reference evidence="2 3" key="2">
    <citation type="journal article" date="2018" name="Proc. Natl. Acad. Sci.">
        <title>RNAi is a critical determinant of centromere evolution in closely related fungi.</title>
        <authorList>
            <person name="Yadav V."/>
            <person name="Sun S."/>
            <person name="Billmyre R.B."/>
            <person name="Thimmappa B.C."/>
            <person name="Shea T."/>
            <person name="Lintner R."/>
            <person name="Bakkeren G."/>
            <person name="Cuomo C.A."/>
            <person name="Heitman J."/>
            <person name="Sanyal K."/>
        </authorList>
    </citation>
    <scope>NUCLEOTIDE SEQUENCE [LARGE SCALE GENOMIC DNA]</scope>
    <source>
        <strain evidence="2 3">R265</strain>
    </source>
</reference>
<dbReference type="KEGG" id="cdeu:CNBG_5924"/>
<reference evidence="2 3" key="1">
    <citation type="journal article" date="2011" name="MBio">
        <title>Genome variation in Cryptococcus gattii, an emerging pathogen of immunocompetent hosts.</title>
        <authorList>
            <person name="D'Souza C.A."/>
            <person name="Kronstad J.W."/>
            <person name="Taylor G."/>
            <person name="Warren R."/>
            <person name="Yuen M."/>
            <person name="Hu G."/>
            <person name="Jung W.H."/>
            <person name="Sham A."/>
            <person name="Kidd S.E."/>
            <person name="Tangen K."/>
            <person name="Lee N."/>
            <person name="Zeilmaker T."/>
            <person name="Sawkins J."/>
            <person name="McVicker G."/>
            <person name="Shah S."/>
            <person name="Gnerre S."/>
            <person name="Griggs A."/>
            <person name="Zeng Q."/>
            <person name="Bartlett K."/>
            <person name="Li W."/>
            <person name="Wang X."/>
            <person name="Heitman J."/>
            <person name="Stajich J.E."/>
            <person name="Fraser J.A."/>
            <person name="Meyer W."/>
            <person name="Carter D."/>
            <person name="Schein J."/>
            <person name="Krzywinski M."/>
            <person name="Kwon-Chung K.J."/>
            <person name="Varma A."/>
            <person name="Wang J."/>
            <person name="Brunham R."/>
            <person name="Fyfe M."/>
            <person name="Ouellette B.F."/>
            <person name="Siddiqui A."/>
            <person name="Marra M."/>
            <person name="Jones S."/>
            <person name="Holt R."/>
            <person name="Birren B.W."/>
            <person name="Galagan J.E."/>
            <person name="Cuomo C.A."/>
        </authorList>
    </citation>
    <scope>NUCLEOTIDE SEQUENCE [LARGE SCALE GENOMIC DNA]</scope>
    <source>
        <strain evidence="2 3">R265</strain>
    </source>
</reference>
<dbReference type="PANTHER" id="PTHR34724">
    <property type="entry name" value="OS12G0596101 PROTEIN"/>
    <property type="match status" value="1"/>
</dbReference>
<accession>A0A095DH54</accession>
<evidence type="ECO:0000256" key="1">
    <source>
        <dbReference type="SAM" id="MobiDB-lite"/>
    </source>
</evidence>
<dbReference type="HOGENOM" id="CLU_175850_2_1_1"/>
<organism evidence="2 3">
    <name type="scientific">Cryptococcus deuterogattii (strain R265)</name>
    <name type="common">Cryptococcus gattii VGII (strain R265)</name>
    <dbReference type="NCBI Taxonomy" id="294750"/>
    <lineage>
        <taxon>Eukaryota</taxon>
        <taxon>Fungi</taxon>
        <taxon>Dikarya</taxon>
        <taxon>Basidiomycota</taxon>
        <taxon>Agaricomycotina</taxon>
        <taxon>Tremellomycetes</taxon>
        <taxon>Tremellales</taxon>
        <taxon>Cryptococcaceae</taxon>
        <taxon>Cryptococcus</taxon>
        <taxon>Cryptococcus gattii species complex</taxon>
    </lineage>
</organism>
<dbReference type="EMBL" id="CP025767">
    <property type="protein sequence ID" value="KGB79986.1"/>
    <property type="molecule type" value="Genomic_DNA"/>
</dbReference>
<dbReference type="VEuPathDB" id="FungiDB:CNBG_5924"/>
<gene>
    <name evidence="2" type="ORF">CNBG_5924</name>
</gene>
<evidence type="ECO:0000313" key="3">
    <source>
        <dbReference type="Proteomes" id="UP000029445"/>
    </source>
</evidence>
<feature type="region of interest" description="Disordered" evidence="1">
    <location>
        <begin position="46"/>
        <end position="72"/>
    </location>
</feature>
<name>A0A095DH54_CRYD2</name>
<dbReference type="RefSeq" id="XP_062885628.1">
    <property type="nucleotide sequence ID" value="XM_063029763.1"/>
</dbReference>
<dbReference type="OrthoDB" id="88410at2759"/>
<evidence type="ECO:0000313" key="2">
    <source>
        <dbReference type="EMBL" id="KGB79986.1"/>
    </source>
</evidence>
<dbReference type="STRING" id="294750.A0A095DH54"/>